<evidence type="ECO:0000256" key="6">
    <source>
        <dbReference type="RuleBase" id="RU003925"/>
    </source>
</evidence>
<evidence type="ECO:0000256" key="5">
    <source>
        <dbReference type="PIRSR" id="PIRSR606689-2"/>
    </source>
</evidence>
<dbReference type="FunFam" id="3.40.50.300:FF:000412">
    <property type="entry name" value="ADP-ribosylation factor 1"/>
    <property type="match status" value="1"/>
</dbReference>
<dbReference type="InterPro" id="IPR027417">
    <property type="entry name" value="P-loop_NTPase"/>
</dbReference>
<dbReference type="PRINTS" id="PR00328">
    <property type="entry name" value="SAR1GTPBP"/>
</dbReference>
<evidence type="ECO:0000256" key="4">
    <source>
        <dbReference type="PIRSR" id="PIRSR606689-1"/>
    </source>
</evidence>
<sequence>MGVAASLLKGGRRNQSILVLGLDNAGKTTMLYTLKAGEVRTDIPTIGLNVKTLKIRGKLSLTTMVSWDLGGRGNMRPFWRAYFQGYENVDALVFMVDSSDLKRMKEARMELDNMLREDGLLEKPLLVFANKQDLPGALSVPEVVDKLGLHGIRNRQWYIQESVATEGKGLTDGLEWLTRELQDRSRSDRHTCEPCLPVKGPKTPEQPDDVSTADTEDAIARAEVITAHP</sequence>
<evidence type="ECO:0000256" key="3">
    <source>
        <dbReference type="ARBA" id="ARBA00023134"/>
    </source>
</evidence>
<accession>A0A812MKM9</accession>
<evidence type="ECO:0000313" key="9">
    <source>
        <dbReference type="Proteomes" id="UP000604046"/>
    </source>
</evidence>
<reference evidence="8" key="1">
    <citation type="submission" date="2021-02" db="EMBL/GenBank/DDBJ databases">
        <authorList>
            <person name="Dougan E. K."/>
            <person name="Rhodes N."/>
            <person name="Thang M."/>
            <person name="Chan C."/>
        </authorList>
    </citation>
    <scope>NUCLEOTIDE SEQUENCE</scope>
</reference>
<dbReference type="InterPro" id="IPR005225">
    <property type="entry name" value="Small_GTP-bd"/>
</dbReference>
<dbReference type="EMBL" id="CAJNDS010001635">
    <property type="protein sequence ID" value="CAE7268929.1"/>
    <property type="molecule type" value="Genomic_DNA"/>
</dbReference>
<dbReference type="Gene3D" id="3.40.50.300">
    <property type="entry name" value="P-loop containing nucleotide triphosphate hydrolases"/>
    <property type="match status" value="1"/>
</dbReference>
<feature type="binding site" evidence="4">
    <location>
        <position position="71"/>
    </location>
    <ligand>
        <name>GTP</name>
        <dbReference type="ChEBI" id="CHEBI:37565"/>
    </ligand>
</feature>
<dbReference type="GO" id="GO:0005525">
    <property type="term" value="F:GTP binding"/>
    <property type="evidence" value="ECO:0007669"/>
    <property type="project" value="UniProtKB-KW"/>
</dbReference>
<dbReference type="GO" id="GO:0003924">
    <property type="term" value="F:GTPase activity"/>
    <property type="evidence" value="ECO:0007669"/>
    <property type="project" value="InterPro"/>
</dbReference>
<dbReference type="InterPro" id="IPR006689">
    <property type="entry name" value="Small_GTPase_ARF/SAR"/>
</dbReference>
<comment type="caution">
    <text evidence="8">The sequence shown here is derived from an EMBL/GenBank/DDBJ whole genome shotgun (WGS) entry which is preliminary data.</text>
</comment>
<dbReference type="GO" id="GO:0046872">
    <property type="term" value="F:metal ion binding"/>
    <property type="evidence" value="ECO:0007669"/>
    <property type="project" value="UniProtKB-KW"/>
</dbReference>
<gene>
    <name evidence="8" type="primary">arf-1.2</name>
    <name evidence="8" type="ORF">SNAT2548_LOCUS14268</name>
</gene>
<comment type="similarity">
    <text evidence="1 6">Belongs to the small GTPase superfamily. Arf family.</text>
</comment>
<feature type="binding site" evidence="4">
    <location>
        <begin position="130"/>
        <end position="133"/>
    </location>
    <ligand>
        <name>GTP</name>
        <dbReference type="ChEBI" id="CHEBI:37565"/>
    </ligand>
</feature>
<dbReference type="Proteomes" id="UP000604046">
    <property type="component" value="Unassembled WGS sequence"/>
</dbReference>
<dbReference type="PROSITE" id="PS51417">
    <property type="entry name" value="ARF"/>
    <property type="match status" value="1"/>
</dbReference>
<name>A0A812MKM9_9DINO</name>
<keyword evidence="3 4" id="KW-0342">GTP-binding</keyword>
<dbReference type="GO" id="GO:0030010">
    <property type="term" value="P:establishment of cell polarity"/>
    <property type="evidence" value="ECO:0007669"/>
    <property type="project" value="UniProtKB-ARBA"/>
</dbReference>
<organism evidence="8 9">
    <name type="scientific">Symbiodinium natans</name>
    <dbReference type="NCBI Taxonomy" id="878477"/>
    <lineage>
        <taxon>Eukaryota</taxon>
        <taxon>Sar</taxon>
        <taxon>Alveolata</taxon>
        <taxon>Dinophyceae</taxon>
        <taxon>Suessiales</taxon>
        <taxon>Symbiodiniaceae</taxon>
        <taxon>Symbiodinium</taxon>
    </lineage>
</organism>
<dbReference type="SMART" id="SM00177">
    <property type="entry name" value="ARF"/>
    <property type="match status" value="1"/>
</dbReference>
<feature type="binding site" evidence="5">
    <location>
        <position position="28"/>
    </location>
    <ligand>
        <name>Mg(2+)</name>
        <dbReference type="ChEBI" id="CHEBI:18420"/>
    </ligand>
</feature>
<dbReference type="Pfam" id="PF00025">
    <property type="entry name" value="Arf"/>
    <property type="match status" value="1"/>
</dbReference>
<proteinExistence type="inferred from homology"/>
<keyword evidence="5" id="KW-0460">Magnesium</keyword>
<feature type="region of interest" description="Disordered" evidence="7">
    <location>
        <begin position="187"/>
        <end position="213"/>
    </location>
</feature>
<keyword evidence="2 4" id="KW-0547">Nucleotide-binding</keyword>
<dbReference type="SUPFAM" id="SSF52540">
    <property type="entry name" value="P-loop containing nucleoside triphosphate hydrolases"/>
    <property type="match status" value="1"/>
</dbReference>
<evidence type="ECO:0000256" key="7">
    <source>
        <dbReference type="SAM" id="MobiDB-lite"/>
    </source>
</evidence>
<dbReference type="CDD" id="cd00878">
    <property type="entry name" value="Arf_Arl"/>
    <property type="match status" value="1"/>
</dbReference>
<evidence type="ECO:0000256" key="1">
    <source>
        <dbReference type="ARBA" id="ARBA00010290"/>
    </source>
</evidence>
<keyword evidence="5" id="KW-0479">Metal-binding</keyword>
<dbReference type="PANTHER" id="PTHR11711">
    <property type="entry name" value="ADP RIBOSYLATION FACTOR-RELATED"/>
    <property type="match status" value="1"/>
</dbReference>
<feature type="binding site" evidence="4">
    <location>
        <begin position="21"/>
        <end position="28"/>
    </location>
    <ligand>
        <name>GTP</name>
        <dbReference type="ChEBI" id="CHEBI:37565"/>
    </ligand>
</feature>
<protein>
    <submittedName>
        <fullName evidence="8">Arf-1.2 protein</fullName>
    </submittedName>
</protein>
<dbReference type="SMART" id="SM00178">
    <property type="entry name" value="SAR"/>
    <property type="match status" value="1"/>
</dbReference>
<feature type="binding site" evidence="5">
    <location>
        <position position="45"/>
    </location>
    <ligand>
        <name>Mg(2+)</name>
        <dbReference type="ChEBI" id="CHEBI:18420"/>
    </ligand>
</feature>
<dbReference type="OrthoDB" id="2011769at2759"/>
<evidence type="ECO:0000256" key="2">
    <source>
        <dbReference type="ARBA" id="ARBA00022741"/>
    </source>
</evidence>
<dbReference type="InterPro" id="IPR024156">
    <property type="entry name" value="Small_GTPase_ARF"/>
</dbReference>
<dbReference type="AlphaFoldDB" id="A0A812MKM9"/>
<evidence type="ECO:0000313" key="8">
    <source>
        <dbReference type="EMBL" id="CAE7268929.1"/>
    </source>
</evidence>
<dbReference type="NCBIfam" id="TIGR00231">
    <property type="entry name" value="small_GTP"/>
    <property type="match status" value="1"/>
</dbReference>
<keyword evidence="9" id="KW-1185">Reference proteome</keyword>